<dbReference type="InterPro" id="IPR011519">
    <property type="entry name" value="UnbV_ASPIC"/>
</dbReference>
<dbReference type="InterPro" id="IPR013517">
    <property type="entry name" value="FG-GAP"/>
</dbReference>
<dbReference type="InterPro" id="IPR028994">
    <property type="entry name" value="Integrin_alpha_N"/>
</dbReference>
<evidence type="ECO:0000259" key="2">
    <source>
        <dbReference type="Pfam" id="PF07593"/>
    </source>
</evidence>
<dbReference type="SUPFAM" id="SSF69318">
    <property type="entry name" value="Integrin alpha N-terminal domain"/>
    <property type="match status" value="2"/>
</dbReference>
<name>A0A074KZW6_9BACT</name>
<dbReference type="EMBL" id="JMIH01000018">
    <property type="protein sequence ID" value="KEO73760.1"/>
    <property type="molecule type" value="Genomic_DNA"/>
</dbReference>
<evidence type="ECO:0000256" key="1">
    <source>
        <dbReference type="ARBA" id="ARBA00022729"/>
    </source>
</evidence>
<dbReference type="Pfam" id="PF07593">
    <property type="entry name" value="UnbV_ASPIC"/>
    <property type="match status" value="1"/>
</dbReference>
<dbReference type="eggNOG" id="COG4888">
    <property type="taxonomic scope" value="Bacteria"/>
</dbReference>
<sequence>MTILFFTTIFISCSDPREETKLFELLPYMQTGLNFNNQLDINEDFNILNFDYIYNGGGLAIGDFNNDGLPDIFFVGNMVSCRLFINNGDLKFTDISPIANIETNSWAEGVTLIDINHDGLLDIYVSVSNQDDNFPDPNLLFVNQGINSEGIPVFKEMAAAYGIDDRGFNTQAAFFDFDRDGFLDLYILSNALEAFQRNTSRQKEVTGKGKSNDKLYRNNGDGTFTQVTHEAGILIEGYGLGLAISDFNRDGYPDIYVANDFITNDVLYINNQDGTFTNQIDQMIRHQSFNAMGVDVADFNNDGLVDIVTLDMFPPDNLRQKTMFSPTENYDLYMSNLDRGYEPQYVRNSLQLNRGNGRFSEIGFLSGVAQTDWSWAPLLADFNNDGYRDLFISNGYGKDVTDLDHINFTQSLGPFTTVEERRALLLKGLSALKEVRLPNYIYENNKDLTFSDQSIDWGFVHASISNGAVYSDLDNDGDLDLVINNLNEEAFLYKNRLMEMEPEGNSYLKVKIKGPKTNTMGLGAVLELTSELDGKTQTQFYEHYPTRGYKSFVEPTAHFGLGPNTAELFLKVTWPDGRQQELTGIEPNRPITVDYVNAIESDYNEETAMSPIFAEIAESLGIQHSHQHRSYKDFNRQVLLPHKHSENGPGMAVGDVNGDGLDDLFVGGSAGFPRTLFLQTQDGLFIKKELFVDDNADDMGCLLVDIDHDGDLDLYVVSGGSRYAQGSPHYQDRLYVNDGKGNFSLLEEGLPETNFSGSVVTGADIDGDGNIELFVGGRIMPGEYPKPLSSALLKYRNGKYEEVSRQYIPDLENIGMVTGAIWTDFDQDGLVDLIVVGEWMPITFFKQGRINGKTTFKDVSDQIGPKLSEGWWNSIYSVGIDQDGKPEYILGNFGKNIRWQADEEHPLIMLADDFDGNGSIDPVMFGHLVDGMYPVASRNMLVSQVPSWRNRFLKYNEFAKINFNSFFTEEEKRNALELRVHEFSSVAMKMDDSGNFQIKPLPMEAQFSPIYGIYMDQYSDLVFTVGNFYGNETVSGRYDASLGTVMDGRTNETIKVTDSGFLVSGEGRSLAGLSTVKGQTLLAVQSHQGPLQIFKEVGEKAVKNFLPLEKDDFRISFFLKNGMTKTLETPYGSGYLSQSTRTLTIPENCQNIKITKFNGESRTREP</sequence>
<dbReference type="Pfam" id="PF13517">
    <property type="entry name" value="FG-GAP_3"/>
    <property type="match status" value="5"/>
</dbReference>
<dbReference type="STRING" id="1048983.EL17_09600"/>
<comment type="caution">
    <text evidence="3">The sequence shown here is derived from an EMBL/GenBank/DDBJ whole genome shotgun (WGS) entry which is preliminary data.</text>
</comment>
<dbReference type="InterPro" id="IPR027039">
    <property type="entry name" value="Crtac1"/>
</dbReference>
<dbReference type="PANTHER" id="PTHR16026:SF0">
    <property type="entry name" value="CARTILAGE ACIDIC PROTEIN 1"/>
    <property type="match status" value="1"/>
</dbReference>
<evidence type="ECO:0000313" key="4">
    <source>
        <dbReference type="Proteomes" id="UP000027821"/>
    </source>
</evidence>
<gene>
    <name evidence="3" type="ORF">EL17_09600</name>
</gene>
<proteinExistence type="predicted"/>
<dbReference type="AlphaFoldDB" id="A0A074KZW6"/>
<keyword evidence="1" id="KW-0732">Signal</keyword>
<evidence type="ECO:0000313" key="3">
    <source>
        <dbReference type="EMBL" id="KEO73760.1"/>
    </source>
</evidence>
<dbReference type="Proteomes" id="UP000027821">
    <property type="component" value="Unassembled WGS sequence"/>
</dbReference>
<reference evidence="3 4" key="1">
    <citation type="submission" date="2014-04" db="EMBL/GenBank/DDBJ databases">
        <title>Characterization and application of a salt tolerant electro-active bacterium.</title>
        <authorList>
            <person name="Yang L."/>
            <person name="Wei S."/>
            <person name="Tay Q.X.M."/>
        </authorList>
    </citation>
    <scope>NUCLEOTIDE SEQUENCE [LARGE SCALE GENOMIC DNA]</scope>
    <source>
        <strain evidence="3 4">LY1</strain>
    </source>
</reference>
<protein>
    <recommendedName>
        <fullName evidence="2">ASPIC/UnbV domain-containing protein</fullName>
    </recommendedName>
</protein>
<accession>A0A074KZW6</accession>
<keyword evidence="4" id="KW-1185">Reference proteome</keyword>
<feature type="domain" description="ASPIC/UnbV" evidence="2">
    <location>
        <begin position="521"/>
        <end position="591"/>
    </location>
</feature>
<dbReference type="PANTHER" id="PTHR16026">
    <property type="entry name" value="CARTILAGE ACIDIC PROTEIN 1"/>
    <property type="match status" value="1"/>
</dbReference>
<organism evidence="3 4">
    <name type="scientific">Anditalea andensis</name>
    <dbReference type="NCBI Taxonomy" id="1048983"/>
    <lineage>
        <taxon>Bacteria</taxon>
        <taxon>Pseudomonadati</taxon>
        <taxon>Bacteroidota</taxon>
        <taxon>Cytophagia</taxon>
        <taxon>Cytophagales</taxon>
        <taxon>Cytophagaceae</taxon>
        <taxon>Anditalea</taxon>
    </lineage>
</organism>
<dbReference type="Gene3D" id="2.130.10.130">
    <property type="entry name" value="Integrin alpha, N-terminal"/>
    <property type="match status" value="3"/>
</dbReference>